<dbReference type="AlphaFoldDB" id="I6ZVY6"/>
<sequence length="166" mass="18814">MTVPADIQASVIPKILLMNKNLRNDYNRNVKLVILYSGKQRNSEWVMNEMTRSLESDSYQYSDIISEIIPVDLSYESNLEDILKDPDIAAVYFTPMRGIDIGKIASLCKEYKKMTIGGIPSYNDYGVTVTFDSRNNKLLININTEAAKEEGVQFSAHLLKIANIVR</sequence>
<dbReference type="EMBL" id="CP003557">
    <property type="protein sequence ID" value="AFN73248.1"/>
    <property type="molecule type" value="Genomic_DNA"/>
</dbReference>
<organism evidence="1 2">
    <name type="scientific">Melioribacter roseus (strain DSM 23840 / JCM 17771 / VKM B-2668 / P3M-2)</name>
    <dbReference type="NCBI Taxonomy" id="1191523"/>
    <lineage>
        <taxon>Bacteria</taxon>
        <taxon>Pseudomonadati</taxon>
        <taxon>Ignavibacteriota</taxon>
        <taxon>Ignavibacteria</taxon>
        <taxon>Ignavibacteriales</taxon>
        <taxon>Melioribacteraceae</taxon>
        <taxon>Melioribacter</taxon>
    </lineage>
</organism>
<dbReference type="RefSeq" id="WP_014854685.1">
    <property type="nucleotide sequence ID" value="NC_018178.1"/>
</dbReference>
<proteinExistence type="predicted"/>
<keyword evidence="2" id="KW-1185">Reference proteome</keyword>
<gene>
    <name evidence="1" type="ordered locus">MROS_0004</name>
</gene>
<dbReference type="KEGG" id="mro:MROS_0004"/>
<dbReference type="Pfam" id="PF13689">
    <property type="entry name" value="DUF4154"/>
    <property type="match status" value="1"/>
</dbReference>
<evidence type="ECO:0000313" key="2">
    <source>
        <dbReference type="Proteomes" id="UP000009011"/>
    </source>
</evidence>
<name>I6ZVY6_MELRP</name>
<accession>I6ZVY6</accession>
<dbReference type="STRING" id="1191523.MROS_0004"/>
<protein>
    <submittedName>
        <fullName evidence="1">Uncharacterized protein</fullName>
    </submittedName>
</protein>
<evidence type="ECO:0000313" key="1">
    <source>
        <dbReference type="EMBL" id="AFN73248.1"/>
    </source>
</evidence>
<dbReference type="Proteomes" id="UP000009011">
    <property type="component" value="Chromosome"/>
</dbReference>
<dbReference type="HOGENOM" id="CLU_1600757_0_0_10"/>
<dbReference type="InterPro" id="IPR025293">
    <property type="entry name" value="YfiR/HmsC-like"/>
</dbReference>
<reference evidence="1 2" key="1">
    <citation type="journal article" date="2013" name="PLoS ONE">
        <title>Genomic analysis of Melioribacter roseus, facultatively anaerobic organotrophic bacterium representing a novel deep lineage within Bacteriodetes/Chlorobi group.</title>
        <authorList>
            <person name="Kadnikov V.V."/>
            <person name="Mardanov A.V."/>
            <person name="Podosokorskaya O.A."/>
            <person name="Gavrilov S.N."/>
            <person name="Kublanov I.V."/>
            <person name="Beletsky A.V."/>
            <person name="Bonch-Osmolovskaya E.A."/>
            <person name="Ravin N.V."/>
        </authorList>
    </citation>
    <scope>NUCLEOTIDE SEQUENCE [LARGE SCALE GENOMIC DNA]</scope>
    <source>
        <strain evidence="2">JCM 17771 / P3M-2</strain>
    </source>
</reference>